<protein>
    <submittedName>
        <fullName evidence="1">Uncharacterized protein</fullName>
    </submittedName>
</protein>
<accession>A0A0A9EHH6</accession>
<reference evidence="1" key="1">
    <citation type="submission" date="2014-09" db="EMBL/GenBank/DDBJ databases">
        <authorList>
            <person name="Magalhaes I.L.F."/>
            <person name="Oliveira U."/>
            <person name="Santos F.R."/>
            <person name="Vidigal T.H.D.A."/>
            <person name="Brescovit A.D."/>
            <person name="Santos A.J."/>
        </authorList>
    </citation>
    <scope>NUCLEOTIDE SEQUENCE</scope>
    <source>
        <tissue evidence="1">Shoot tissue taken approximately 20 cm above the soil surface</tissue>
    </source>
</reference>
<proteinExistence type="predicted"/>
<organism evidence="1">
    <name type="scientific">Arundo donax</name>
    <name type="common">Giant reed</name>
    <name type="synonym">Donax arundinaceus</name>
    <dbReference type="NCBI Taxonomy" id="35708"/>
    <lineage>
        <taxon>Eukaryota</taxon>
        <taxon>Viridiplantae</taxon>
        <taxon>Streptophyta</taxon>
        <taxon>Embryophyta</taxon>
        <taxon>Tracheophyta</taxon>
        <taxon>Spermatophyta</taxon>
        <taxon>Magnoliopsida</taxon>
        <taxon>Liliopsida</taxon>
        <taxon>Poales</taxon>
        <taxon>Poaceae</taxon>
        <taxon>PACMAD clade</taxon>
        <taxon>Arundinoideae</taxon>
        <taxon>Arundineae</taxon>
        <taxon>Arundo</taxon>
    </lineage>
</organism>
<reference evidence="1" key="2">
    <citation type="journal article" date="2015" name="Data Brief">
        <title>Shoot transcriptome of the giant reed, Arundo donax.</title>
        <authorList>
            <person name="Barrero R.A."/>
            <person name="Guerrero F.D."/>
            <person name="Moolhuijzen P."/>
            <person name="Goolsby J.A."/>
            <person name="Tidwell J."/>
            <person name="Bellgard S.E."/>
            <person name="Bellgard M.I."/>
        </authorList>
    </citation>
    <scope>NUCLEOTIDE SEQUENCE</scope>
    <source>
        <tissue evidence="1">Shoot tissue taken approximately 20 cm above the soil surface</tissue>
    </source>
</reference>
<name>A0A0A9EHH6_ARUDO</name>
<dbReference type="EMBL" id="GBRH01202403">
    <property type="protein sequence ID" value="JAD95492.1"/>
    <property type="molecule type" value="Transcribed_RNA"/>
</dbReference>
<dbReference type="AlphaFoldDB" id="A0A0A9EHH6"/>
<evidence type="ECO:0000313" key="1">
    <source>
        <dbReference type="EMBL" id="JAD95492.1"/>
    </source>
</evidence>
<sequence>MSDWYSWLPVPASRASSPSAKQCARRCAASPLGEECRLTCISSSCAPRRSSVATACAHRSSSVCRSTVSSLLSPVRLRRRGFFPVAFSPSPSAETLRCCTPFMQMSCSWSIISSNISRAAASSVSGIISLLGLRPSASRSSPPCLFLRPLNTPSTTL</sequence>